<organism evidence="2 3">
    <name type="scientific">Cardiosporidium cionae</name>
    <dbReference type="NCBI Taxonomy" id="476202"/>
    <lineage>
        <taxon>Eukaryota</taxon>
        <taxon>Sar</taxon>
        <taxon>Alveolata</taxon>
        <taxon>Apicomplexa</taxon>
        <taxon>Aconoidasida</taxon>
        <taxon>Nephromycida</taxon>
        <taxon>Cardiosporidium</taxon>
    </lineage>
</organism>
<dbReference type="InterPro" id="IPR000529">
    <property type="entry name" value="Ribosomal_bS6"/>
</dbReference>
<name>A0ABQ7J908_9APIC</name>
<dbReference type="InterPro" id="IPR035980">
    <property type="entry name" value="Ribosomal_bS6_sf"/>
</dbReference>
<evidence type="ECO:0000313" key="2">
    <source>
        <dbReference type="EMBL" id="KAF8820467.1"/>
    </source>
</evidence>
<gene>
    <name evidence="2" type="ORF">IE077_003154</name>
</gene>
<evidence type="ECO:0000256" key="1">
    <source>
        <dbReference type="ARBA" id="ARBA00009512"/>
    </source>
</evidence>
<comment type="similarity">
    <text evidence="1">Belongs to the bacterial ribosomal protein bS6 family.</text>
</comment>
<evidence type="ECO:0000313" key="3">
    <source>
        <dbReference type="Proteomes" id="UP000823046"/>
    </source>
</evidence>
<accession>A0ABQ7J908</accession>
<dbReference type="GO" id="GO:0005840">
    <property type="term" value="C:ribosome"/>
    <property type="evidence" value="ECO:0007669"/>
    <property type="project" value="UniProtKB-KW"/>
</dbReference>
<protein>
    <submittedName>
        <fullName evidence="2">Mitochondrial ribosomal protein s6-2</fullName>
    </submittedName>
</protein>
<keyword evidence="3" id="KW-1185">Reference proteome</keyword>
<dbReference type="Proteomes" id="UP000823046">
    <property type="component" value="Unassembled WGS sequence"/>
</dbReference>
<dbReference type="SUPFAM" id="SSF54995">
    <property type="entry name" value="Ribosomal protein S6"/>
    <property type="match status" value="1"/>
</dbReference>
<reference evidence="2 3" key="1">
    <citation type="journal article" date="2020" name="bioRxiv">
        <title>Metabolic contributions of an alphaproteobacterial endosymbiont in the apicomplexan Cardiosporidium cionae.</title>
        <authorList>
            <person name="Hunter E.S."/>
            <person name="Paight C.J."/>
            <person name="Lane C.E."/>
        </authorList>
    </citation>
    <scope>NUCLEOTIDE SEQUENCE [LARGE SCALE GENOMIC DNA]</scope>
    <source>
        <strain evidence="2">ESH_2018</strain>
    </source>
</reference>
<keyword evidence="2" id="KW-0687">Ribonucleoprotein</keyword>
<sequence length="124" mass="14265">MVFYESYVYLSKRMTRTDMISLFNECHSIISKTNGSLLSIKDLGWRQASYRVDKPRVGVFWFGRMFCVAFGSNPVCVKEITELYNTNTGVLRHVTMKLKPRHTIMIYNPNTANRTEMNVGGGEP</sequence>
<dbReference type="InterPro" id="IPR014717">
    <property type="entry name" value="Transl_elong_EF1B/ribsomal_bS6"/>
</dbReference>
<dbReference type="Gene3D" id="3.30.70.60">
    <property type="match status" value="1"/>
</dbReference>
<dbReference type="Pfam" id="PF01250">
    <property type="entry name" value="Ribosomal_S6"/>
    <property type="match status" value="1"/>
</dbReference>
<keyword evidence="2" id="KW-0689">Ribosomal protein</keyword>
<dbReference type="EMBL" id="JADAQX010000378">
    <property type="protein sequence ID" value="KAF8820467.1"/>
    <property type="molecule type" value="Genomic_DNA"/>
</dbReference>
<comment type="caution">
    <text evidence="2">The sequence shown here is derived from an EMBL/GenBank/DDBJ whole genome shotgun (WGS) entry which is preliminary data.</text>
</comment>
<proteinExistence type="inferred from homology"/>